<dbReference type="GO" id="GO:0008033">
    <property type="term" value="P:tRNA processing"/>
    <property type="evidence" value="ECO:0007669"/>
    <property type="project" value="UniProtKB-KW"/>
</dbReference>
<keyword evidence="12" id="KW-1185">Reference proteome</keyword>
<name>A0A8J3CV51_9BACT</name>
<feature type="domain" description="Pseudouridine synthase RsuA/RluA-like" evidence="10">
    <location>
        <begin position="12"/>
        <end position="165"/>
    </location>
</feature>
<dbReference type="PROSITE" id="PS01129">
    <property type="entry name" value="PSI_RLU"/>
    <property type="match status" value="1"/>
</dbReference>
<dbReference type="InterPro" id="IPR006224">
    <property type="entry name" value="PsdUridine_synth_RluA-like_CS"/>
</dbReference>
<evidence type="ECO:0000256" key="2">
    <source>
        <dbReference type="ARBA" id="ARBA00023235"/>
    </source>
</evidence>
<evidence type="ECO:0000259" key="10">
    <source>
        <dbReference type="Pfam" id="PF00849"/>
    </source>
</evidence>
<dbReference type="PANTHER" id="PTHR21600">
    <property type="entry name" value="MITOCHONDRIAL RNA PSEUDOURIDINE SYNTHASE"/>
    <property type="match status" value="1"/>
</dbReference>
<evidence type="ECO:0000256" key="5">
    <source>
        <dbReference type="ARBA" id="ARBA00038943"/>
    </source>
</evidence>
<proteinExistence type="predicted"/>
<dbReference type="InterPro" id="IPR050188">
    <property type="entry name" value="RluA_PseudoU_synthase"/>
</dbReference>
<reference evidence="11" key="1">
    <citation type="journal article" date="2014" name="Int. J. Syst. Evol. Microbiol.">
        <title>Complete genome sequence of Corynebacterium casei LMG S-19264T (=DSM 44701T), isolated from a smear-ripened cheese.</title>
        <authorList>
            <consortium name="US DOE Joint Genome Institute (JGI-PGF)"/>
            <person name="Walter F."/>
            <person name="Albersmeier A."/>
            <person name="Kalinowski J."/>
            <person name="Ruckert C."/>
        </authorList>
    </citation>
    <scope>NUCLEOTIDE SEQUENCE</scope>
    <source>
        <strain evidence="11">KCTC 23224</strain>
    </source>
</reference>
<evidence type="ECO:0000256" key="7">
    <source>
        <dbReference type="ARBA" id="ARBA00041803"/>
    </source>
</evidence>
<dbReference type="InterPro" id="IPR006145">
    <property type="entry name" value="PsdUridine_synth_RsuA/RluA"/>
</dbReference>
<comment type="caution">
    <text evidence="11">The sequence shown here is derived from an EMBL/GenBank/DDBJ whole genome shotgun (WGS) entry which is preliminary data.</text>
</comment>
<evidence type="ECO:0000256" key="9">
    <source>
        <dbReference type="ARBA" id="ARBA00043049"/>
    </source>
</evidence>
<evidence type="ECO:0000256" key="6">
    <source>
        <dbReference type="ARBA" id="ARBA00040675"/>
    </source>
</evidence>
<dbReference type="InterPro" id="IPR020103">
    <property type="entry name" value="PsdUridine_synth_cat_dom_sf"/>
</dbReference>
<accession>A0A8J3CV51</accession>
<gene>
    <name evidence="11" type="primary">truC</name>
    <name evidence="11" type="ORF">GCM10008106_03110</name>
</gene>
<dbReference type="Proteomes" id="UP000642809">
    <property type="component" value="Unassembled WGS sequence"/>
</dbReference>
<dbReference type="GO" id="GO:0000455">
    <property type="term" value="P:enzyme-directed rRNA pseudouridine synthesis"/>
    <property type="evidence" value="ECO:0007669"/>
    <property type="project" value="TreeGrafter"/>
</dbReference>
<protein>
    <recommendedName>
        <fullName evidence="6">tRNA pseudouridine synthase C</fullName>
        <ecNumber evidence="5">5.4.99.26</ecNumber>
    </recommendedName>
    <alternativeName>
        <fullName evidence="8">tRNA pseudouridine(65) synthase</fullName>
    </alternativeName>
    <alternativeName>
        <fullName evidence="9">tRNA pseudouridylate synthase C</fullName>
    </alternativeName>
    <alternativeName>
        <fullName evidence="7">tRNA-uridine isomerase C</fullName>
    </alternativeName>
</protein>
<dbReference type="GO" id="GO:0003723">
    <property type="term" value="F:RNA binding"/>
    <property type="evidence" value="ECO:0007669"/>
    <property type="project" value="InterPro"/>
</dbReference>
<dbReference type="AlphaFoldDB" id="A0A8J3CV51"/>
<keyword evidence="2" id="KW-0413">Isomerase</keyword>
<dbReference type="PANTHER" id="PTHR21600:SF56">
    <property type="entry name" value="TRNA PSEUDOURIDINE SYNTHASE C"/>
    <property type="match status" value="1"/>
</dbReference>
<dbReference type="GO" id="GO:0160149">
    <property type="term" value="F:tRNA pseudouridine(65) synthase activity"/>
    <property type="evidence" value="ECO:0007669"/>
    <property type="project" value="UniProtKB-EC"/>
</dbReference>
<evidence type="ECO:0000313" key="12">
    <source>
        <dbReference type="Proteomes" id="UP000642809"/>
    </source>
</evidence>
<keyword evidence="1" id="KW-0819">tRNA processing</keyword>
<reference evidence="11" key="2">
    <citation type="submission" date="2020-09" db="EMBL/GenBank/DDBJ databases">
        <authorList>
            <person name="Sun Q."/>
            <person name="Kim S."/>
        </authorList>
    </citation>
    <scope>NUCLEOTIDE SEQUENCE</scope>
    <source>
        <strain evidence="11">KCTC 23224</strain>
    </source>
</reference>
<evidence type="ECO:0000256" key="3">
    <source>
        <dbReference type="ARBA" id="ARBA00036607"/>
    </source>
</evidence>
<dbReference type="RefSeq" id="WP_189578668.1">
    <property type="nucleotide sequence ID" value="NZ_BMYF01000001.1"/>
</dbReference>
<dbReference type="Gene3D" id="3.30.2350.10">
    <property type="entry name" value="Pseudouridine synthase"/>
    <property type="match status" value="1"/>
</dbReference>
<evidence type="ECO:0000313" key="11">
    <source>
        <dbReference type="EMBL" id="GHB25710.1"/>
    </source>
</evidence>
<evidence type="ECO:0000256" key="1">
    <source>
        <dbReference type="ARBA" id="ARBA00022694"/>
    </source>
</evidence>
<dbReference type="SUPFAM" id="SSF55120">
    <property type="entry name" value="Pseudouridine synthase"/>
    <property type="match status" value="1"/>
</dbReference>
<organism evidence="11 12">
    <name type="scientific">Mongoliitalea lutea</name>
    <dbReference type="NCBI Taxonomy" id="849756"/>
    <lineage>
        <taxon>Bacteria</taxon>
        <taxon>Pseudomonadati</taxon>
        <taxon>Bacteroidota</taxon>
        <taxon>Cytophagia</taxon>
        <taxon>Cytophagales</taxon>
        <taxon>Cyclobacteriaceae</taxon>
        <taxon>Mongoliitalea</taxon>
    </lineage>
</organism>
<evidence type="ECO:0000256" key="4">
    <source>
        <dbReference type="ARBA" id="ARBA00037670"/>
    </source>
</evidence>
<dbReference type="EMBL" id="BMYF01000001">
    <property type="protein sequence ID" value="GHB25710.1"/>
    <property type="molecule type" value="Genomic_DNA"/>
</dbReference>
<sequence>MIKLEIIFEDDYFIAINKPAGVLVHKTHLADEEEDLIAVKILQAQTGIKVFPIHRIDRPTTGVLLFAKSSEAASRMQPILRSSEVEKNYLCIVRGHLKEKSGLIDQPLKKKIYGELQEAQTSYWVLDETSIPYNTTGRYPSSRYSLLRCHPHTGRMHQIRRHMAHIRHYILGDTTHGDNTQNNFFRKEWGLNNLLLHAWQLSCVHPFTQEPITIQAVVSPIFQKYLKRLEFTWDPSDPSGF</sequence>
<dbReference type="Pfam" id="PF00849">
    <property type="entry name" value="PseudoU_synth_2"/>
    <property type="match status" value="1"/>
</dbReference>
<evidence type="ECO:0000256" key="8">
    <source>
        <dbReference type="ARBA" id="ARBA00041975"/>
    </source>
</evidence>
<comment type="catalytic activity">
    <reaction evidence="3">
        <text>uridine(65) in tRNA = pseudouridine(65) in tRNA</text>
        <dbReference type="Rhea" id="RHEA:42536"/>
        <dbReference type="Rhea" id="RHEA-COMP:10103"/>
        <dbReference type="Rhea" id="RHEA-COMP:10104"/>
        <dbReference type="ChEBI" id="CHEBI:65314"/>
        <dbReference type="ChEBI" id="CHEBI:65315"/>
        <dbReference type="EC" id="5.4.99.26"/>
    </reaction>
</comment>
<comment type="function">
    <text evidence="4">Responsible for synthesis of pseudouridine from uracil-65 in transfer RNAs.</text>
</comment>
<dbReference type="EC" id="5.4.99.26" evidence="5"/>